<feature type="transmembrane region" description="Helical" evidence="5">
    <location>
        <begin position="292"/>
        <end position="311"/>
    </location>
</feature>
<keyword evidence="4 5" id="KW-0472">Membrane</keyword>
<comment type="caution">
    <text evidence="7">The sequence shown here is derived from an EMBL/GenBank/DDBJ whole genome shotgun (WGS) entry which is preliminary data.</text>
</comment>
<dbReference type="InterPro" id="IPR036259">
    <property type="entry name" value="MFS_trans_sf"/>
</dbReference>
<dbReference type="PANTHER" id="PTHR23531">
    <property type="entry name" value="QUINOLENE RESISTANCE PROTEIN NORA"/>
    <property type="match status" value="1"/>
</dbReference>
<protein>
    <submittedName>
        <fullName evidence="7">MFS transporter</fullName>
    </submittedName>
</protein>
<feature type="transmembrane region" description="Helical" evidence="5">
    <location>
        <begin position="317"/>
        <end position="336"/>
    </location>
</feature>
<evidence type="ECO:0000313" key="7">
    <source>
        <dbReference type="EMBL" id="RDB67375.1"/>
    </source>
</evidence>
<dbReference type="Gene3D" id="1.20.1250.20">
    <property type="entry name" value="MFS general substrate transporter like domains"/>
    <property type="match status" value="1"/>
</dbReference>
<feature type="transmembrane region" description="Helical" evidence="5">
    <location>
        <begin position="20"/>
        <end position="42"/>
    </location>
</feature>
<evidence type="ECO:0000256" key="3">
    <source>
        <dbReference type="ARBA" id="ARBA00022989"/>
    </source>
</evidence>
<feature type="transmembrane region" description="Helical" evidence="5">
    <location>
        <begin position="381"/>
        <end position="403"/>
    </location>
</feature>
<dbReference type="AlphaFoldDB" id="A0A369MA49"/>
<feature type="domain" description="Major facilitator superfamily (MFS) profile" evidence="6">
    <location>
        <begin position="1"/>
        <end position="407"/>
    </location>
</feature>
<evidence type="ECO:0000256" key="1">
    <source>
        <dbReference type="ARBA" id="ARBA00004651"/>
    </source>
</evidence>
<accession>A0A369MA49</accession>
<gene>
    <name evidence="7" type="ORF">C1877_02570</name>
</gene>
<sequence length="413" mass="42352">MVGQGLNSGTSVFIARMGGSTAFAGVLAAVFSAAAAAARIVCGPLVDRAGRLRVMVGGAALLLAGTLVPAVSSNDAVFVVCRIVQGVGFSAATTASATAAADVLPLSRLGEGIGYYGLGQALAMSVGPALALFLVNTDPAANLYLGLAVIAALGLVLAALCRYERNPSRLPATAAYRRLYEERRELEHDEARGGHGGAGPCAARVTDNRQARGAAPEPSARGLGRFFELSALPGALPMVVLSPAFGFGIFFVGLYGTSLGVVNPGLFYTLSALSMIAVRLKSKSFMDRVAPLKICTASTACGLAGFLLLLMAGSSDLAYYAAGILYGVCLGVSMPLNQSVAVKNTPAERWGAANALYLLASDVGIGVSSIVWGLVNDAAGFPATICCVMGCILAAWVVAWFSYPSTRRDRKKA</sequence>
<dbReference type="InterPro" id="IPR052714">
    <property type="entry name" value="MFS_Exporter"/>
</dbReference>
<comment type="subcellular location">
    <subcellularLocation>
        <location evidence="1">Cell membrane</location>
        <topology evidence="1">Multi-pass membrane protein</topology>
    </subcellularLocation>
</comment>
<keyword evidence="3 5" id="KW-1133">Transmembrane helix</keyword>
<dbReference type="GO" id="GO:0022857">
    <property type="term" value="F:transmembrane transporter activity"/>
    <property type="evidence" value="ECO:0007669"/>
    <property type="project" value="InterPro"/>
</dbReference>
<evidence type="ECO:0000256" key="4">
    <source>
        <dbReference type="ARBA" id="ARBA00023136"/>
    </source>
</evidence>
<feature type="transmembrane region" description="Helical" evidence="5">
    <location>
        <begin position="113"/>
        <end position="135"/>
    </location>
</feature>
<dbReference type="Pfam" id="PF07690">
    <property type="entry name" value="MFS_1"/>
    <property type="match status" value="1"/>
</dbReference>
<feature type="transmembrane region" description="Helical" evidence="5">
    <location>
        <begin position="141"/>
        <end position="161"/>
    </location>
</feature>
<evidence type="ECO:0000256" key="2">
    <source>
        <dbReference type="ARBA" id="ARBA00022692"/>
    </source>
</evidence>
<evidence type="ECO:0000256" key="5">
    <source>
        <dbReference type="SAM" id="Phobius"/>
    </source>
</evidence>
<keyword evidence="2 5" id="KW-0812">Transmembrane</keyword>
<name>A0A369MA49_9ACTN</name>
<proteinExistence type="predicted"/>
<dbReference type="InterPro" id="IPR020846">
    <property type="entry name" value="MFS_dom"/>
</dbReference>
<evidence type="ECO:0000259" key="6">
    <source>
        <dbReference type="PROSITE" id="PS50850"/>
    </source>
</evidence>
<dbReference type="EMBL" id="PPTS01000001">
    <property type="protein sequence ID" value="RDB67375.1"/>
    <property type="molecule type" value="Genomic_DNA"/>
</dbReference>
<evidence type="ECO:0000313" key="8">
    <source>
        <dbReference type="Proteomes" id="UP000254000"/>
    </source>
</evidence>
<organism evidence="7 8">
    <name type="scientific">Gordonibacter pamelaeae</name>
    <dbReference type="NCBI Taxonomy" id="471189"/>
    <lineage>
        <taxon>Bacteria</taxon>
        <taxon>Bacillati</taxon>
        <taxon>Actinomycetota</taxon>
        <taxon>Coriobacteriia</taxon>
        <taxon>Eggerthellales</taxon>
        <taxon>Eggerthellaceae</taxon>
        <taxon>Gordonibacter</taxon>
    </lineage>
</organism>
<feature type="transmembrane region" description="Helical" evidence="5">
    <location>
        <begin position="54"/>
        <end position="71"/>
    </location>
</feature>
<dbReference type="InterPro" id="IPR011701">
    <property type="entry name" value="MFS"/>
</dbReference>
<feature type="transmembrane region" description="Helical" evidence="5">
    <location>
        <begin position="77"/>
        <end position="101"/>
    </location>
</feature>
<dbReference type="PROSITE" id="PS50850">
    <property type="entry name" value="MFS"/>
    <property type="match status" value="1"/>
</dbReference>
<dbReference type="OrthoDB" id="9814001at2"/>
<feature type="transmembrane region" description="Helical" evidence="5">
    <location>
        <begin position="356"/>
        <end position="375"/>
    </location>
</feature>
<keyword evidence="8" id="KW-1185">Reference proteome</keyword>
<dbReference type="Proteomes" id="UP000254000">
    <property type="component" value="Unassembled WGS sequence"/>
</dbReference>
<dbReference type="PANTHER" id="PTHR23531:SF2">
    <property type="entry name" value="PERMEASE"/>
    <property type="match status" value="1"/>
</dbReference>
<reference evidence="7 8" key="1">
    <citation type="journal article" date="2018" name="Elife">
        <title>Discovery and characterization of a prevalent human gut bacterial enzyme sufficient for the inactivation of a family of plant toxins.</title>
        <authorList>
            <person name="Koppel N."/>
            <person name="Bisanz J.E."/>
            <person name="Pandelia M.E."/>
            <person name="Turnbaugh P.J."/>
            <person name="Balskus E.P."/>
        </authorList>
    </citation>
    <scope>NUCLEOTIDE SEQUENCE [LARGE SCALE GENOMIC DNA]</scope>
    <source>
        <strain evidence="7 8">3C</strain>
    </source>
</reference>
<dbReference type="SUPFAM" id="SSF103473">
    <property type="entry name" value="MFS general substrate transporter"/>
    <property type="match status" value="1"/>
</dbReference>
<dbReference type="GO" id="GO:0005886">
    <property type="term" value="C:plasma membrane"/>
    <property type="evidence" value="ECO:0007669"/>
    <property type="project" value="UniProtKB-SubCell"/>
</dbReference>